<accession>A0ABS6VST2</accession>
<evidence type="ECO:0000256" key="1">
    <source>
        <dbReference type="SAM" id="MobiDB-lite"/>
    </source>
</evidence>
<keyword evidence="2" id="KW-1133">Transmembrane helix</keyword>
<keyword evidence="2" id="KW-0812">Transmembrane</keyword>
<reference evidence="3" key="1">
    <citation type="submission" date="2021-07" db="EMBL/GenBank/DDBJ databases">
        <title>Zhongshania sp. CAU 1632 isolated from seawater.</title>
        <authorList>
            <person name="Kim W."/>
        </authorList>
    </citation>
    <scope>NUCLEOTIDE SEQUENCE</scope>
    <source>
        <strain evidence="3">CAU 1632</strain>
    </source>
</reference>
<organism evidence="3 4">
    <name type="scientific">Zhongshania aquimaris</name>
    <dbReference type="NCBI Taxonomy" id="2857107"/>
    <lineage>
        <taxon>Bacteria</taxon>
        <taxon>Pseudomonadati</taxon>
        <taxon>Pseudomonadota</taxon>
        <taxon>Gammaproteobacteria</taxon>
        <taxon>Cellvibrionales</taxon>
        <taxon>Spongiibacteraceae</taxon>
        <taxon>Zhongshania</taxon>
    </lineage>
</organism>
<feature type="compositionally biased region" description="Basic and acidic residues" evidence="1">
    <location>
        <begin position="204"/>
        <end position="214"/>
    </location>
</feature>
<feature type="region of interest" description="Disordered" evidence="1">
    <location>
        <begin position="197"/>
        <end position="242"/>
    </location>
</feature>
<keyword evidence="2" id="KW-0472">Membrane</keyword>
<evidence type="ECO:0000313" key="3">
    <source>
        <dbReference type="EMBL" id="MBW2941385.1"/>
    </source>
</evidence>
<dbReference type="Proteomes" id="UP001166291">
    <property type="component" value="Unassembled WGS sequence"/>
</dbReference>
<evidence type="ECO:0000313" key="4">
    <source>
        <dbReference type="Proteomes" id="UP001166291"/>
    </source>
</evidence>
<feature type="compositionally biased region" description="Polar residues" evidence="1">
    <location>
        <begin position="231"/>
        <end position="242"/>
    </location>
</feature>
<keyword evidence="4" id="KW-1185">Reference proteome</keyword>
<comment type="caution">
    <text evidence="3">The sequence shown here is derived from an EMBL/GenBank/DDBJ whole genome shotgun (WGS) entry which is preliminary data.</text>
</comment>
<proteinExistence type="predicted"/>
<name>A0ABS6VST2_9GAMM</name>
<feature type="transmembrane region" description="Helical" evidence="2">
    <location>
        <begin position="172"/>
        <end position="192"/>
    </location>
</feature>
<evidence type="ECO:0000256" key="2">
    <source>
        <dbReference type="SAM" id="Phobius"/>
    </source>
</evidence>
<dbReference type="EMBL" id="JAHWDQ010000002">
    <property type="protein sequence ID" value="MBW2941385.1"/>
    <property type="molecule type" value="Genomic_DNA"/>
</dbReference>
<sequence>MMNFIYRIFEEVFPIFPFLKNKNSILNKVSNGNEVASKSERYEELGSDSLNIRIKEEHERASKIDEKTFKFTLGLSISLTVLAAASGSFVKFLPNSPFAIYISIICGISSLYMLAAGITALGAIKTLATYGYGTDHLLNQKKIGDAYLAEALYAQERMNIIRQLRNESAYQSLRNGFVMLFLALGITVVMLGNPSNASTPTKTNIEDVSKKRETTGLNEKILVSDEKNDNKSMQPTAKASDD</sequence>
<feature type="transmembrane region" description="Helical" evidence="2">
    <location>
        <begin position="71"/>
        <end position="92"/>
    </location>
</feature>
<dbReference type="RefSeq" id="WP_219043617.1">
    <property type="nucleotide sequence ID" value="NZ_JAHWDQ010000002.1"/>
</dbReference>
<protein>
    <submittedName>
        <fullName evidence="3">Uncharacterized protein</fullName>
    </submittedName>
</protein>
<gene>
    <name evidence="3" type="ORF">KXJ70_11380</name>
</gene>
<feature type="transmembrane region" description="Helical" evidence="2">
    <location>
        <begin position="98"/>
        <end position="124"/>
    </location>
</feature>